<evidence type="ECO:0000256" key="2">
    <source>
        <dbReference type="ARBA" id="ARBA00023242"/>
    </source>
</evidence>
<keyword evidence="8" id="KW-1185">Reference proteome</keyword>
<dbReference type="OrthoDB" id="153872at2759"/>
<evidence type="ECO:0000313" key="7">
    <source>
        <dbReference type="EMBL" id="TFJ80002.1"/>
    </source>
</evidence>
<feature type="region of interest" description="Disordered" evidence="4">
    <location>
        <begin position="206"/>
        <end position="271"/>
    </location>
</feature>
<feature type="region of interest" description="Disordered" evidence="4">
    <location>
        <begin position="617"/>
        <end position="660"/>
    </location>
</feature>
<dbReference type="GO" id="GO:0005730">
    <property type="term" value="C:nucleolus"/>
    <property type="evidence" value="ECO:0007669"/>
    <property type="project" value="TreeGrafter"/>
</dbReference>
<dbReference type="PROSITE" id="PS50158">
    <property type="entry name" value="ZF_CCHC"/>
    <property type="match status" value="3"/>
</dbReference>
<dbReference type="InterPro" id="IPR036875">
    <property type="entry name" value="Znf_CCHC_sf"/>
</dbReference>
<comment type="caution">
    <text evidence="7">The sequence shown here is derived from an EMBL/GenBank/DDBJ whole genome shotgun (WGS) entry which is preliminary data.</text>
</comment>
<organism evidence="7 8">
    <name type="scientific">Nannochloropsis salina CCMP1776</name>
    <dbReference type="NCBI Taxonomy" id="1027361"/>
    <lineage>
        <taxon>Eukaryota</taxon>
        <taxon>Sar</taxon>
        <taxon>Stramenopiles</taxon>
        <taxon>Ochrophyta</taxon>
        <taxon>Eustigmatophyceae</taxon>
        <taxon>Eustigmatales</taxon>
        <taxon>Monodopsidaceae</taxon>
        <taxon>Microchloropsis</taxon>
        <taxon>Microchloropsis salina</taxon>
    </lineage>
</organism>
<dbReference type="Pfam" id="PF06203">
    <property type="entry name" value="CCT"/>
    <property type="match status" value="1"/>
</dbReference>
<dbReference type="AlphaFoldDB" id="A0A4D9CLM4"/>
<keyword evidence="3" id="KW-0863">Zinc-finger</keyword>
<dbReference type="InterPro" id="IPR001878">
    <property type="entry name" value="Znf_CCHC"/>
</dbReference>
<sequence>MDVAEEAKKSTNKGERKRLARKRRLEEEAGSNDAHAEGDVHGCVSQEYGTPMPTKQKPKMTYEERRAKFLRPKHNARQRGQGGGRGASRFAKSNRPGSHKRQAAKMYCYGCRQPGHMLQDCPDVAGAGDGDNAKRRICFNCGSTQHRLAHCTQPLVNGGCNYATCFVCGKQGHLSSQCERNEKGLYPKGGGCHRCGEKDHFAARCPTRDGGKERETEEDGERERQGGQEGEDEAAVKEKEYGGIDPSIPTARYVKEKRPRQESMTQEIVFDEQSSGAKGVFATTTNASARTLGGDDLHEHDFLLESLDDEDEEGLDSLRGEAVRKAGMSGARGRGRGRGRGAPGSDQADITPRAVTCGWSETRCGASADPAEKAAGAALTRDSSTMVPKAPVAGSSDAQNAPIPAAATPWEVKSVQEWGGLSDTSSNSTSAGSSVAGSVGSVGNSPRPHPPVDEEDLACASDLEMAAAVVLSAPIPGQPSLASSAAPSGPVSAPVACTVKREASEEMETEDAEAASILSKVLPDMHKLTTTFADARGSIPKKASVQGHGGGGDRAPSMGTSGEGTGDAGRGSSPGSRRGGAKGYEDLLDCLASLASNRPPVVPAHCRASRMSVDDMDLEQHCRRPSKGSRGPSPFSPSLLAAARGMEDSDEEEEEEDGEEAGRYYYATGGAGLGRGALDGMEVGRGRRPRAASNPEGCDTWRRYGTSGVPMAMDRKGLAKGQPTHASGAAVHDKAGPAAGGSMITFHGGLASTADSLASEGRAAASTLQAGARAAAAASAAASAAAAEAGAGSGVGSILPHMLAKYSDVYNKHGRIGIYTRDERDAIIARFREKRQRRVWKKKIRYSCRKNLADKRVRVKGRFVKLPPKEAGEEEGRGGMSWSSSGQALAVIQEGVADTAKSVVDGEEEEEEGEEEEESEEMEKEGPVCRMRRHSICF</sequence>
<dbReference type="Proteomes" id="UP000355283">
    <property type="component" value="Unassembled WGS sequence"/>
</dbReference>
<name>A0A4D9CLM4_9STRA</name>
<proteinExistence type="predicted"/>
<feature type="compositionally biased region" description="Acidic residues" evidence="4">
    <location>
        <begin position="648"/>
        <end position="659"/>
    </location>
</feature>
<feature type="region of interest" description="Disordered" evidence="4">
    <location>
        <begin position="419"/>
        <end position="455"/>
    </location>
</feature>
<keyword evidence="3" id="KW-0862">Zinc</keyword>
<keyword evidence="2" id="KW-0539">Nucleus</keyword>
<feature type="compositionally biased region" description="Acidic residues" evidence="4">
    <location>
        <begin position="905"/>
        <end position="923"/>
    </location>
</feature>
<evidence type="ECO:0008006" key="9">
    <source>
        <dbReference type="Google" id="ProtNLM"/>
    </source>
</evidence>
<reference evidence="7 8" key="1">
    <citation type="submission" date="2019-01" db="EMBL/GenBank/DDBJ databases">
        <title>Nuclear Genome Assembly of the Microalgal Biofuel strain Nannochloropsis salina CCMP1776.</title>
        <authorList>
            <person name="Hovde B."/>
        </authorList>
    </citation>
    <scope>NUCLEOTIDE SEQUENCE [LARGE SCALE GENOMIC DNA]</scope>
    <source>
        <strain evidence="7 8">CCMP1776</strain>
    </source>
</reference>
<evidence type="ECO:0000256" key="4">
    <source>
        <dbReference type="SAM" id="MobiDB-lite"/>
    </source>
</evidence>
<evidence type="ECO:0000259" key="5">
    <source>
        <dbReference type="PROSITE" id="PS50158"/>
    </source>
</evidence>
<comment type="subcellular location">
    <subcellularLocation>
        <location evidence="1">Nucleus</location>
    </subcellularLocation>
</comment>
<feature type="compositionally biased region" description="Polar residues" evidence="4">
    <location>
        <begin position="262"/>
        <end position="271"/>
    </location>
</feature>
<dbReference type="PANTHER" id="PTHR46242">
    <property type="entry name" value="ZINC FINGER CCHC DOMAIN-CONTAINING PROTEIN 9 ZCCHC9"/>
    <property type="match status" value="1"/>
</dbReference>
<evidence type="ECO:0000313" key="8">
    <source>
        <dbReference type="Proteomes" id="UP000355283"/>
    </source>
</evidence>
<keyword evidence="3" id="KW-0479">Metal-binding</keyword>
<dbReference type="InterPro" id="IPR010402">
    <property type="entry name" value="CCT_domain"/>
</dbReference>
<protein>
    <recommendedName>
        <fullName evidence="9">CCHC-type domain-containing protein</fullName>
    </recommendedName>
</protein>
<dbReference type="PROSITE" id="PS51017">
    <property type="entry name" value="CCT"/>
    <property type="match status" value="1"/>
</dbReference>
<evidence type="ECO:0000259" key="6">
    <source>
        <dbReference type="PROSITE" id="PS51017"/>
    </source>
</evidence>
<dbReference type="PANTHER" id="PTHR46242:SF1">
    <property type="entry name" value="ZINC FINGER CCHC DOMAIN-CONTAINING PROTEIN 9"/>
    <property type="match status" value="1"/>
</dbReference>
<feature type="region of interest" description="Disordered" evidence="4">
    <location>
        <begin position="1"/>
        <end position="99"/>
    </location>
</feature>
<feature type="region of interest" description="Disordered" evidence="4">
    <location>
        <begin position="325"/>
        <end position="350"/>
    </location>
</feature>
<feature type="region of interest" description="Disordered" evidence="4">
    <location>
        <begin position="898"/>
        <end position="928"/>
    </location>
</feature>
<dbReference type="SUPFAM" id="SSF57756">
    <property type="entry name" value="Retrovirus zinc finger-like domains"/>
    <property type="match status" value="2"/>
</dbReference>
<feature type="compositionally biased region" description="Basic and acidic residues" evidence="4">
    <location>
        <begin position="206"/>
        <end position="226"/>
    </location>
</feature>
<dbReference type="GO" id="GO:0003676">
    <property type="term" value="F:nucleic acid binding"/>
    <property type="evidence" value="ECO:0007669"/>
    <property type="project" value="InterPro"/>
</dbReference>
<evidence type="ECO:0000256" key="3">
    <source>
        <dbReference type="PROSITE-ProRule" id="PRU00047"/>
    </source>
</evidence>
<feature type="compositionally biased region" description="Basic residues" evidence="4">
    <location>
        <begin position="68"/>
        <end position="77"/>
    </location>
</feature>
<feature type="region of interest" description="Disordered" evidence="4">
    <location>
        <begin position="684"/>
        <end position="703"/>
    </location>
</feature>
<dbReference type="SMART" id="SM00343">
    <property type="entry name" value="ZnF_C2HC"/>
    <property type="match status" value="4"/>
</dbReference>
<feature type="compositionally biased region" description="Low complexity" evidence="4">
    <location>
        <begin position="419"/>
        <end position="445"/>
    </location>
</feature>
<feature type="domain" description="CCHC-type" evidence="5">
    <location>
        <begin position="192"/>
        <end position="206"/>
    </location>
</feature>
<feature type="region of interest" description="Disordered" evidence="4">
    <location>
        <begin position="535"/>
        <end position="581"/>
    </location>
</feature>
<gene>
    <name evidence="7" type="ORF">NSK_008560</name>
</gene>
<feature type="domain" description="CCT" evidence="6">
    <location>
        <begin position="824"/>
        <end position="866"/>
    </location>
</feature>
<dbReference type="InterPro" id="IPR042246">
    <property type="entry name" value="ZCCHC9"/>
</dbReference>
<dbReference type="Gene3D" id="4.10.60.10">
    <property type="entry name" value="Zinc finger, CCHC-type"/>
    <property type="match status" value="2"/>
</dbReference>
<feature type="region of interest" description="Disordered" evidence="4">
    <location>
        <begin position="375"/>
        <end position="402"/>
    </location>
</feature>
<feature type="compositionally biased region" description="Basic and acidic residues" evidence="4">
    <location>
        <begin position="1"/>
        <end position="14"/>
    </location>
</feature>
<dbReference type="EMBL" id="SDOX01000183">
    <property type="protein sequence ID" value="TFJ80002.1"/>
    <property type="molecule type" value="Genomic_DNA"/>
</dbReference>
<dbReference type="GO" id="GO:0008270">
    <property type="term" value="F:zinc ion binding"/>
    <property type="evidence" value="ECO:0007669"/>
    <property type="project" value="UniProtKB-KW"/>
</dbReference>
<feature type="domain" description="CCHC-type" evidence="5">
    <location>
        <begin position="108"/>
        <end position="123"/>
    </location>
</feature>
<feature type="domain" description="CCHC-type" evidence="5">
    <location>
        <begin position="165"/>
        <end position="180"/>
    </location>
</feature>
<accession>A0A4D9CLM4</accession>
<evidence type="ECO:0000256" key="1">
    <source>
        <dbReference type="ARBA" id="ARBA00004123"/>
    </source>
</evidence>